<evidence type="ECO:0000313" key="4">
    <source>
        <dbReference type="EMBL" id="SDO69184.1"/>
    </source>
</evidence>
<reference evidence="4 5" key="1">
    <citation type="submission" date="2016-10" db="EMBL/GenBank/DDBJ databases">
        <authorList>
            <person name="de Groot N.N."/>
        </authorList>
    </citation>
    <scope>NUCLEOTIDE SEQUENCE [LARGE SCALE GENOMIC DNA]</scope>
    <source>
        <strain evidence="4 5">CGMCC 4.2022</strain>
    </source>
</reference>
<dbReference type="PANTHER" id="PTHR14218:SF15">
    <property type="entry name" value="TRIPEPTIDYL-PEPTIDASE 1"/>
    <property type="match status" value="1"/>
</dbReference>
<evidence type="ECO:0000313" key="5">
    <source>
        <dbReference type="Proteomes" id="UP000199341"/>
    </source>
</evidence>
<dbReference type="SUPFAM" id="SSF52743">
    <property type="entry name" value="Subtilisin-like"/>
    <property type="match status" value="1"/>
</dbReference>
<name>A0A1H0LM19_9ACTN</name>
<dbReference type="InterPro" id="IPR030400">
    <property type="entry name" value="Sedolisin_dom"/>
</dbReference>
<dbReference type="GO" id="GO:0008240">
    <property type="term" value="F:tripeptidyl-peptidase activity"/>
    <property type="evidence" value="ECO:0007669"/>
    <property type="project" value="TreeGrafter"/>
</dbReference>
<feature type="compositionally biased region" description="Low complexity" evidence="1">
    <location>
        <begin position="31"/>
        <end position="56"/>
    </location>
</feature>
<sequence length="559" mass="55300">MRTLLRWALALTAATGIAVGAPMAAQAAPLAPDSASSPAAGHASSRTGSSPSSTATVSAGSHVATTHACDKPLHPGAPVCYALVRTDVPAVRANALSPDATPSGYGPSDLRSAYNIASAAASNGGGATVAVAELADDPNLESDLATYRAQYGLPACTTANGCFRKVNQSGQQGNYPPGDSGWGTEASLDIDMVSAICPNCHILVVEAGDLDAAQNTAVSLGAHFISNSWGTGDGSGNAGGDADFNHAGVVDVASSGDSGYGVSFPATSQYVVAAGGTSLRRDSSGRGWSETAWSGAGAGCSSWEAKPSWQKDTGCGSHRTVADVSAVADPGTGVAVYDTYGQGGWFVVGGTSVSSPIIASVYALAGAPAASAASVLYAHTGGLNDVVSGSDGSCSPAYLCTAGGGYDGPTGLGTPNGLGAFNGTAGGGSNGASGPITSGVSASLCLDDRSSDTTDYNPIQIWGCNGTAAQQWTVGAGNTLQVLGKCLDVYAAGTADATAVDLYTCNGTGAQVWVPQSNGSLLNPNSGKCLDDPNSSTTAGTQVQIWDCNGTNAQRWTLP</sequence>
<evidence type="ECO:0000259" key="3">
    <source>
        <dbReference type="PROSITE" id="PS51695"/>
    </source>
</evidence>
<proteinExistence type="predicted"/>
<dbReference type="STRING" id="310781.SAMN05216259_111259"/>
<evidence type="ECO:0000256" key="1">
    <source>
        <dbReference type="SAM" id="MobiDB-lite"/>
    </source>
</evidence>
<dbReference type="RefSeq" id="WP_176930438.1">
    <property type="nucleotide sequence ID" value="NZ_FNIE01000011.1"/>
</dbReference>
<keyword evidence="2" id="KW-0732">Signal</keyword>
<dbReference type="Pfam" id="PF00652">
    <property type="entry name" value="Ricin_B_lectin"/>
    <property type="match status" value="1"/>
</dbReference>
<dbReference type="PROSITE" id="PS51695">
    <property type="entry name" value="SEDOLISIN"/>
    <property type="match status" value="1"/>
</dbReference>
<dbReference type="GO" id="GO:0004252">
    <property type="term" value="F:serine-type endopeptidase activity"/>
    <property type="evidence" value="ECO:0007669"/>
    <property type="project" value="InterPro"/>
</dbReference>
<dbReference type="GO" id="GO:0030246">
    <property type="term" value="F:carbohydrate binding"/>
    <property type="evidence" value="ECO:0007669"/>
    <property type="project" value="UniProtKB-KW"/>
</dbReference>
<dbReference type="InterPro" id="IPR035992">
    <property type="entry name" value="Ricin_B-like_lectins"/>
</dbReference>
<dbReference type="GO" id="GO:0006508">
    <property type="term" value="P:proteolysis"/>
    <property type="evidence" value="ECO:0007669"/>
    <property type="project" value="InterPro"/>
</dbReference>
<feature type="signal peptide" evidence="2">
    <location>
        <begin position="1"/>
        <end position="27"/>
    </location>
</feature>
<dbReference type="Gene3D" id="2.80.10.50">
    <property type="match status" value="2"/>
</dbReference>
<dbReference type="InterPro" id="IPR000772">
    <property type="entry name" value="Ricin_B_lectin"/>
</dbReference>
<dbReference type="CDD" id="cd23451">
    <property type="entry name" value="beta-trefoil_Ricin_laminarinase"/>
    <property type="match status" value="1"/>
</dbReference>
<dbReference type="AlphaFoldDB" id="A0A1H0LM19"/>
<organism evidence="4 5">
    <name type="scientific">Actinacidiphila guanduensis</name>
    <dbReference type="NCBI Taxonomy" id="310781"/>
    <lineage>
        <taxon>Bacteria</taxon>
        <taxon>Bacillati</taxon>
        <taxon>Actinomycetota</taxon>
        <taxon>Actinomycetes</taxon>
        <taxon>Kitasatosporales</taxon>
        <taxon>Streptomycetaceae</taxon>
        <taxon>Actinacidiphila</taxon>
    </lineage>
</organism>
<protein>
    <submittedName>
        <fullName evidence="4">Ricin-type beta-trefoil lectin domain-containing protein</fullName>
    </submittedName>
</protein>
<dbReference type="PROSITE" id="PS50231">
    <property type="entry name" value="RICIN_B_LECTIN"/>
    <property type="match status" value="1"/>
</dbReference>
<dbReference type="Gene3D" id="3.40.50.200">
    <property type="entry name" value="Peptidase S8/S53 domain"/>
    <property type="match status" value="1"/>
</dbReference>
<feature type="chain" id="PRO_5011787704" evidence="2">
    <location>
        <begin position="28"/>
        <end position="559"/>
    </location>
</feature>
<dbReference type="InterPro" id="IPR036852">
    <property type="entry name" value="Peptidase_S8/S53_dom_sf"/>
</dbReference>
<dbReference type="SUPFAM" id="SSF50370">
    <property type="entry name" value="Ricin B-like lectins"/>
    <property type="match status" value="1"/>
</dbReference>
<dbReference type="CDD" id="cd04056">
    <property type="entry name" value="Peptidases_S53"/>
    <property type="match status" value="1"/>
</dbReference>
<gene>
    <name evidence="4" type="ORF">SAMN05216259_111259</name>
</gene>
<dbReference type="EMBL" id="FNIE01000011">
    <property type="protein sequence ID" value="SDO69184.1"/>
    <property type="molecule type" value="Genomic_DNA"/>
</dbReference>
<dbReference type="Proteomes" id="UP000199341">
    <property type="component" value="Unassembled WGS sequence"/>
</dbReference>
<feature type="region of interest" description="Disordered" evidence="1">
    <location>
        <begin position="31"/>
        <end position="59"/>
    </location>
</feature>
<keyword evidence="5" id="KW-1185">Reference proteome</keyword>
<evidence type="ECO:0000256" key="2">
    <source>
        <dbReference type="SAM" id="SignalP"/>
    </source>
</evidence>
<accession>A0A1H0LM19</accession>
<dbReference type="SMART" id="SM00458">
    <property type="entry name" value="RICIN"/>
    <property type="match status" value="1"/>
</dbReference>
<keyword evidence="4" id="KW-0430">Lectin</keyword>
<dbReference type="PANTHER" id="PTHR14218">
    <property type="entry name" value="PROTEASE S8 TRIPEPTIDYL PEPTIDASE I CLN2"/>
    <property type="match status" value="1"/>
</dbReference>
<dbReference type="InterPro" id="IPR050819">
    <property type="entry name" value="Tripeptidyl-peptidase_I"/>
</dbReference>
<feature type="domain" description="Peptidase S53" evidence="3">
    <location>
        <begin position="104"/>
        <end position="427"/>
    </location>
</feature>